<dbReference type="PROSITE" id="PS51866">
    <property type="entry name" value="MOP"/>
    <property type="match status" value="1"/>
</dbReference>
<dbReference type="SMART" id="SM00382">
    <property type="entry name" value="AAA"/>
    <property type="match status" value="1"/>
</dbReference>
<dbReference type="Gene3D" id="2.40.50.100">
    <property type="match status" value="1"/>
</dbReference>
<accession>A0A4U0RN93</accession>
<keyword evidence="7" id="KW-1278">Translocase</keyword>
<dbReference type="PROSITE" id="PS50893">
    <property type="entry name" value="ABC_TRANSPORTER_2"/>
    <property type="match status" value="1"/>
</dbReference>
<dbReference type="EMBL" id="SUNI01000030">
    <property type="protein sequence ID" value="TJZ89584.1"/>
    <property type="molecule type" value="Genomic_DNA"/>
</dbReference>
<evidence type="ECO:0000256" key="5">
    <source>
        <dbReference type="ARBA" id="ARBA00022741"/>
    </source>
</evidence>
<keyword evidence="5" id="KW-0547">Nucleotide-binding</keyword>
<dbReference type="PROSITE" id="PS00211">
    <property type="entry name" value="ABC_TRANSPORTER_1"/>
    <property type="match status" value="1"/>
</dbReference>
<name>A0A4U0RN93_9RHOB</name>
<dbReference type="AlphaFoldDB" id="A0A4U0RN93"/>
<evidence type="ECO:0000256" key="3">
    <source>
        <dbReference type="ARBA" id="ARBA00022505"/>
    </source>
</evidence>
<comment type="caution">
    <text evidence="12">The sequence shown here is derived from an EMBL/GenBank/DDBJ whole genome shotgun (WGS) entry which is preliminary data.</text>
</comment>
<dbReference type="Pfam" id="PF00005">
    <property type="entry name" value="ABC_tran"/>
    <property type="match status" value="1"/>
</dbReference>
<dbReference type="InterPro" id="IPR008995">
    <property type="entry name" value="Mo/tungstate-bd_C_term_dom"/>
</dbReference>
<dbReference type="PANTHER" id="PTHR43514:SF4">
    <property type="entry name" value="ABC TRANSPORTER I FAMILY MEMBER 10"/>
    <property type="match status" value="1"/>
</dbReference>
<keyword evidence="1" id="KW-0813">Transport</keyword>
<dbReference type="SUPFAM" id="SSF50331">
    <property type="entry name" value="MOP-like"/>
    <property type="match status" value="1"/>
</dbReference>
<dbReference type="RefSeq" id="WP_136887535.1">
    <property type="nucleotide sequence ID" value="NZ_SUNI01000030.1"/>
</dbReference>
<dbReference type="InterPro" id="IPR017871">
    <property type="entry name" value="ABC_transporter-like_CS"/>
</dbReference>
<dbReference type="OrthoDB" id="9802264at2"/>
<proteinExistence type="predicted"/>
<dbReference type="InterPro" id="IPR003593">
    <property type="entry name" value="AAA+_ATPase"/>
</dbReference>
<keyword evidence="2" id="KW-1003">Cell membrane</keyword>
<dbReference type="NCBIfam" id="TIGR02142">
    <property type="entry name" value="modC_ABC"/>
    <property type="match status" value="1"/>
</dbReference>
<dbReference type="GO" id="GO:0016020">
    <property type="term" value="C:membrane"/>
    <property type="evidence" value="ECO:0007669"/>
    <property type="project" value="InterPro"/>
</dbReference>
<dbReference type="GO" id="GO:0015098">
    <property type="term" value="F:molybdate ion transmembrane transporter activity"/>
    <property type="evidence" value="ECO:0007669"/>
    <property type="project" value="InterPro"/>
</dbReference>
<sequence length="364" mass="38677">MALEVMAHDTGPIPLDLSFRVEPGELLALVGPSGSGKTTLLRTIAGLWRPAQARVVAGGAVWLDTQAGVTLPPDRRRVGVVFQSYALFPHLTAAQNVACAMGDLPRAHRLPEALRLLDLVDLGGLADRRPAQLSGGQQQRVAIARALARRPQALLLDEPFSAVDRATREGLHARIQTLRAHLAMPVVLVTHDLTEAQALADRMVVIAAGRMVAEGPTAAVLSDPAALRAVGLREAAAMLRATVLRHHPDGMSELTTATGTIWLPRVDAAPGTGLQVRIMAHDVILSRARPEGLSAQNILPVRVIDQRIGDGPAVMVRLAVGPDQLLARITRRAADQLALQPGEPAHAILKSMSVARDHIARDAG</sequence>
<dbReference type="Proteomes" id="UP000309747">
    <property type="component" value="Unassembled WGS sequence"/>
</dbReference>
<dbReference type="SUPFAM" id="SSF52540">
    <property type="entry name" value="P-loop containing nucleoside triphosphate hydrolases"/>
    <property type="match status" value="1"/>
</dbReference>
<evidence type="ECO:0000256" key="4">
    <source>
        <dbReference type="ARBA" id="ARBA00022519"/>
    </source>
</evidence>
<evidence type="ECO:0000256" key="8">
    <source>
        <dbReference type="ARBA" id="ARBA00023136"/>
    </source>
</evidence>
<dbReference type="InterPro" id="IPR005116">
    <property type="entry name" value="Transp-assoc_OB_typ1"/>
</dbReference>
<dbReference type="GO" id="GO:0140359">
    <property type="term" value="F:ABC-type transporter activity"/>
    <property type="evidence" value="ECO:0007669"/>
    <property type="project" value="InterPro"/>
</dbReference>
<evidence type="ECO:0000313" key="12">
    <source>
        <dbReference type="EMBL" id="TJZ89584.1"/>
    </source>
</evidence>
<evidence type="ECO:0000259" key="11">
    <source>
        <dbReference type="PROSITE" id="PS51866"/>
    </source>
</evidence>
<dbReference type="InterPro" id="IPR003439">
    <property type="entry name" value="ABC_transporter-like_ATP-bd"/>
</dbReference>
<keyword evidence="6 12" id="KW-0067">ATP-binding</keyword>
<dbReference type="InterPro" id="IPR004606">
    <property type="entry name" value="Mop_domain"/>
</dbReference>
<dbReference type="GO" id="GO:0016887">
    <property type="term" value="F:ATP hydrolysis activity"/>
    <property type="evidence" value="ECO:0007669"/>
    <property type="project" value="InterPro"/>
</dbReference>
<evidence type="ECO:0000256" key="7">
    <source>
        <dbReference type="ARBA" id="ARBA00022967"/>
    </source>
</evidence>
<evidence type="ECO:0000313" key="13">
    <source>
        <dbReference type="Proteomes" id="UP000309747"/>
    </source>
</evidence>
<dbReference type="InterPro" id="IPR011868">
    <property type="entry name" value="ModC_ABC_ATP-bd"/>
</dbReference>
<keyword evidence="3 9" id="KW-0500">Molybdenum</keyword>
<dbReference type="InterPro" id="IPR027417">
    <property type="entry name" value="P-loop_NTPase"/>
</dbReference>
<reference evidence="12 13" key="1">
    <citation type="submission" date="2019-04" db="EMBL/GenBank/DDBJ databases">
        <authorList>
            <person name="Li J."/>
        </authorList>
    </citation>
    <scope>NUCLEOTIDE SEQUENCE [LARGE SCALE GENOMIC DNA]</scope>
    <source>
        <strain evidence="12 13">KCTC 42687</strain>
    </source>
</reference>
<dbReference type="GO" id="GO:0005524">
    <property type="term" value="F:ATP binding"/>
    <property type="evidence" value="ECO:0007669"/>
    <property type="project" value="UniProtKB-KW"/>
</dbReference>
<feature type="domain" description="ABC transporter" evidence="10">
    <location>
        <begin position="1"/>
        <end position="233"/>
    </location>
</feature>
<dbReference type="Pfam" id="PF03459">
    <property type="entry name" value="TOBE"/>
    <property type="match status" value="1"/>
</dbReference>
<keyword evidence="13" id="KW-1185">Reference proteome</keyword>
<evidence type="ECO:0000256" key="1">
    <source>
        <dbReference type="ARBA" id="ARBA00022448"/>
    </source>
</evidence>
<organism evidence="12 13">
    <name type="scientific">Paracoccus gahaiensis</name>
    <dbReference type="NCBI Taxonomy" id="1706839"/>
    <lineage>
        <taxon>Bacteria</taxon>
        <taxon>Pseudomonadati</taxon>
        <taxon>Pseudomonadota</taxon>
        <taxon>Alphaproteobacteria</taxon>
        <taxon>Rhodobacterales</taxon>
        <taxon>Paracoccaceae</taxon>
        <taxon>Paracoccus</taxon>
    </lineage>
</organism>
<keyword evidence="4" id="KW-0997">Cell inner membrane</keyword>
<keyword evidence="8" id="KW-0472">Membrane</keyword>
<evidence type="ECO:0000256" key="6">
    <source>
        <dbReference type="ARBA" id="ARBA00022840"/>
    </source>
</evidence>
<protein>
    <submittedName>
        <fullName evidence="12">Molybdenum ABC transporter ATP-binding protein</fullName>
    </submittedName>
</protein>
<evidence type="ECO:0000256" key="2">
    <source>
        <dbReference type="ARBA" id="ARBA00022475"/>
    </source>
</evidence>
<dbReference type="PANTHER" id="PTHR43514">
    <property type="entry name" value="ABC TRANSPORTER I FAMILY MEMBER 10"/>
    <property type="match status" value="1"/>
</dbReference>
<evidence type="ECO:0000256" key="9">
    <source>
        <dbReference type="PROSITE-ProRule" id="PRU01213"/>
    </source>
</evidence>
<gene>
    <name evidence="12" type="primary">modC</name>
    <name evidence="12" type="ORF">FA743_18385</name>
</gene>
<dbReference type="Gene3D" id="3.40.50.300">
    <property type="entry name" value="P-loop containing nucleotide triphosphate hydrolases"/>
    <property type="match status" value="1"/>
</dbReference>
<evidence type="ECO:0000259" key="10">
    <source>
        <dbReference type="PROSITE" id="PS50893"/>
    </source>
</evidence>
<feature type="domain" description="Mop" evidence="11">
    <location>
        <begin position="292"/>
        <end position="358"/>
    </location>
</feature>
<dbReference type="InterPro" id="IPR050334">
    <property type="entry name" value="Molybdenum_import_ModC"/>
</dbReference>